<evidence type="ECO:0000259" key="10">
    <source>
        <dbReference type="Pfam" id="PF04413"/>
    </source>
</evidence>
<dbReference type="OrthoDB" id="9789797at2"/>
<dbReference type="InterPro" id="IPR007507">
    <property type="entry name" value="Glycos_transf_N"/>
</dbReference>
<keyword evidence="9" id="KW-0448">Lipopolysaccharide biosynthesis</keyword>
<feature type="domain" description="3-deoxy-D-manno-octulosonic-acid transferase N-terminal" evidence="10">
    <location>
        <begin position="53"/>
        <end position="239"/>
    </location>
</feature>
<feature type="site" description="Transition state stabilizer" evidence="8">
    <location>
        <position position="236"/>
    </location>
</feature>
<proteinExistence type="inferred from homology"/>
<evidence type="ECO:0000256" key="7">
    <source>
        <dbReference type="PIRSR" id="PIRSR639901-1"/>
    </source>
</evidence>
<name>A0A4V4GRU0_9BURK</name>
<keyword evidence="9" id="KW-1003">Cell membrane</keyword>
<protein>
    <recommendedName>
        <fullName evidence="3 9">3-deoxy-D-manno-octulosonic acid transferase</fullName>
        <shortName evidence="9">Kdo transferase</shortName>
        <ecNumber evidence="2 9">2.4.99.12</ecNumber>
    </recommendedName>
    <alternativeName>
        <fullName evidence="5 9">Lipid IV(A) 3-deoxy-D-manno-octulosonic acid transferase</fullName>
    </alternativeName>
</protein>
<keyword evidence="12" id="KW-1185">Reference proteome</keyword>
<evidence type="ECO:0000313" key="12">
    <source>
        <dbReference type="Proteomes" id="UP000308917"/>
    </source>
</evidence>
<dbReference type="EC" id="2.4.99.12" evidence="2 9"/>
<evidence type="ECO:0000256" key="8">
    <source>
        <dbReference type="PIRSR" id="PIRSR639901-2"/>
    </source>
</evidence>
<evidence type="ECO:0000256" key="6">
    <source>
        <dbReference type="ARBA" id="ARBA00049183"/>
    </source>
</evidence>
<comment type="catalytic activity">
    <reaction evidence="6 9">
        <text>lipid IVA (E. coli) + CMP-3-deoxy-beta-D-manno-octulosonate = alpha-Kdo-(2-&gt;6)-lipid IVA (E. coli) + CMP + H(+)</text>
        <dbReference type="Rhea" id="RHEA:28066"/>
        <dbReference type="ChEBI" id="CHEBI:15378"/>
        <dbReference type="ChEBI" id="CHEBI:58603"/>
        <dbReference type="ChEBI" id="CHEBI:60364"/>
        <dbReference type="ChEBI" id="CHEBI:60377"/>
        <dbReference type="ChEBI" id="CHEBI:85987"/>
        <dbReference type="EC" id="2.4.99.12"/>
    </reaction>
</comment>
<dbReference type="Gene3D" id="3.40.50.2000">
    <property type="entry name" value="Glycogen Phosphorylase B"/>
    <property type="match status" value="1"/>
</dbReference>
<dbReference type="AlphaFoldDB" id="A0A4V4GRU0"/>
<evidence type="ECO:0000313" key="11">
    <source>
        <dbReference type="EMBL" id="THU02866.1"/>
    </source>
</evidence>
<dbReference type="RefSeq" id="WP_136573066.1">
    <property type="nucleotide sequence ID" value="NZ_STFG01000005.1"/>
</dbReference>
<evidence type="ECO:0000256" key="5">
    <source>
        <dbReference type="ARBA" id="ARBA00031445"/>
    </source>
</evidence>
<comment type="similarity">
    <text evidence="9">Belongs to the glycosyltransferase group 1 family.</text>
</comment>
<dbReference type="GO" id="GO:0009245">
    <property type="term" value="P:lipid A biosynthetic process"/>
    <property type="evidence" value="ECO:0007669"/>
    <property type="project" value="TreeGrafter"/>
</dbReference>
<dbReference type="GO" id="GO:0005886">
    <property type="term" value="C:plasma membrane"/>
    <property type="evidence" value="ECO:0007669"/>
    <property type="project" value="UniProtKB-SubCell"/>
</dbReference>
<dbReference type="EMBL" id="STFG01000005">
    <property type="protein sequence ID" value="THU02866.1"/>
    <property type="molecule type" value="Genomic_DNA"/>
</dbReference>
<evidence type="ECO:0000256" key="9">
    <source>
        <dbReference type="RuleBase" id="RU365103"/>
    </source>
</evidence>
<comment type="caution">
    <text evidence="11">The sequence shown here is derived from an EMBL/GenBank/DDBJ whole genome shotgun (WGS) entry which is preliminary data.</text>
</comment>
<evidence type="ECO:0000256" key="2">
    <source>
        <dbReference type="ARBA" id="ARBA00012621"/>
    </source>
</evidence>
<dbReference type="InterPro" id="IPR039901">
    <property type="entry name" value="Kdotransferase"/>
</dbReference>
<keyword evidence="9" id="KW-0472">Membrane</keyword>
<feature type="site" description="Transition state stabilizer" evidence="8">
    <location>
        <position position="160"/>
    </location>
</feature>
<evidence type="ECO:0000256" key="3">
    <source>
        <dbReference type="ARBA" id="ARBA00019077"/>
    </source>
</evidence>
<reference evidence="11 12" key="1">
    <citation type="journal article" date="2015" name="Antonie Van Leeuwenhoek">
        <title>Lampropedia puyangensis sp. nov., isolated from symptomatic bark of Populus ? euramericana canker and emended description of Lampropedia hyalina (Ehrenberg 1832) Lee et al. 2004.</title>
        <authorList>
            <person name="Li Y."/>
            <person name="Wang T."/>
            <person name="Piao C.G."/>
            <person name="Wang L.F."/>
            <person name="Tian G.Z."/>
            <person name="Zhu T.H."/>
            <person name="Guo M.W."/>
        </authorList>
    </citation>
    <scope>NUCLEOTIDE SEQUENCE [LARGE SCALE GENOMIC DNA]</scope>
    <source>
        <strain evidence="11 12">2-bin</strain>
    </source>
</reference>
<dbReference type="InterPro" id="IPR038107">
    <property type="entry name" value="Glycos_transf_N_sf"/>
</dbReference>
<comment type="function">
    <text evidence="9">Involved in lipopolysaccharide (LPS) biosynthesis. Catalyzes the transfer of 3-deoxy-D-manno-octulosonate (Kdo) residue(s) from CMP-Kdo to lipid IV(A), the tetraacyldisaccharide-1,4'-bisphosphate precursor of lipid A.</text>
</comment>
<comment type="pathway">
    <text evidence="1 9">Bacterial outer membrane biogenesis; LPS core biosynthesis.</text>
</comment>
<gene>
    <name evidence="11" type="ORF">E9531_07160</name>
</gene>
<organism evidence="11 12">
    <name type="scientific">Lampropedia puyangensis</name>
    <dbReference type="NCBI Taxonomy" id="1330072"/>
    <lineage>
        <taxon>Bacteria</taxon>
        <taxon>Pseudomonadati</taxon>
        <taxon>Pseudomonadota</taxon>
        <taxon>Betaproteobacteria</taxon>
        <taxon>Burkholderiales</taxon>
        <taxon>Comamonadaceae</taxon>
        <taxon>Lampropedia</taxon>
    </lineage>
</organism>
<evidence type="ECO:0000256" key="1">
    <source>
        <dbReference type="ARBA" id="ARBA00004713"/>
    </source>
</evidence>
<dbReference type="UniPathway" id="UPA00958"/>
<dbReference type="PANTHER" id="PTHR42755">
    <property type="entry name" value="3-DEOXY-MANNO-OCTULOSONATE CYTIDYLYLTRANSFERASE"/>
    <property type="match status" value="1"/>
</dbReference>
<keyword evidence="4 9" id="KW-0808">Transferase</keyword>
<dbReference type="Proteomes" id="UP000308917">
    <property type="component" value="Unassembled WGS sequence"/>
</dbReference>
<evidence type="ECO:0000256" key="4">
    <source>
        <dbReference type="ARBA" id="ARBA00022679"/>
    </source>
</evidence>
<feature type="active site" description="Proton acceptor" evidence="7">
    <location>
        <position position="90"/>
    </location>
</feature>
<dbReference type="GO" id="GO:0009244">
    <property type="term" value="P:lipopolysaccharide core region biosynthetic process"/>
    <property type="evidence" value="ECO:0007669"/>
    <property type="project" value="UniProtKB-UniRule"/>
</dbReference>
<dbReference type="GO" id="GO:0043842">
    <property type="term" value="F:Kdo transferase activity"/>
    <property type="evidence" value="ECO:0007669"/>
    <property type="project" value="UniProtKB-EC"/>
</dbReference>
<dbReference type="PANTHER" id="PTHR42755:SF1">
    <property type="entry name" value="3-DEOXY-D-MANNO-OCTULOSONIC ACID TRANSFERASE, MITOCHONDRIAL-RELATED"/>
    <property type="match status" value="1"/>
</dbReference>
<comment type="subcellular location">
    <subcellularLocation>
        <location evidence="9">Cell membrane</location>
    </subcellularLocation>
</comment>
<dbReference type="Gene3D" id="3.40.50.11720">
    <property type="entry name" value="3-Deoxy-D-manno-octulosonic-acid transferase, N-terminal domain"/>
    <property type="match status" value="1"/>
</dbReference>
<dbReference type="Pfam" id="PF04413">
    <property type="entry name" value="Glycos_transf_N"/>
    <property type="match status" value="1"/>
</dbReference>
<accession>A0A4V4GRU0</accession>
<dbReference type="SUPFAM" id="SSF53756">
    <property type="entry name" value="UDP-Glycosyltransferase/glycogen phosphorylase"/>
    <property type="match status" value="1"/>
</dbReference>
<sequence>MGPTRCAESVRTPLRWVERVALAVYGVAISAASPLLRKKLRKRALKEPGYGEHVSERFGFYKHEGNNPAQSPERAPNGPLLWVHAVSLGETRTAGLLLGALRARIPGLRILLTHGTATGREEGRKYLREGDLQAWFPWDSPRAVRRFLAHFRPQMGVLMETEVWPHMVQGCANQGVPLWLVNARLNEKSLQGIQKTRWLMGPAYRDLAGVFAQTSTDADRLQSVGASVLGITGNIKFDAQPDAQQVALGLQMRREYWQRTGKTIVVLASSREGEEAAWLDAIVQNKLQQTVQWMVVPRHPQRFAAVASLVEAKGLTLARRSAWGVMQAAALPTHANVWLGDSMGEMALYYSMADVALLGASFESLGGQNLIEACACACPVVMGPYTFNFTQAAVDALEHQAAIRVNTMPEAVAVAVQLAHDSHRLPMMQEQALAFAQAHRGALDALASHLTNLWLCRNSGNRDTPAA</sequence>